<keyword evidence="2" id="KW-0479">Metal-binding</keyword>
<dbReference type="InterPro" id="IPR050669">
    <property type="entry name" value="Hemerythrin"/>
</dbReference>
<feature type="domain" description="Hemerythrin-like" evidence="4">
    <location>
        <begin position="15"/>
        <end position="138"/>
    </location>
</feature>
<sequence length="150" mass="17434">MAITWRDQMSVGHPVIDGDHKALIDILNTFENLTRNGAAFIALDQTFRELAEYTKIHFAREEALQREIGYPLRDTHQEKHRVLVGRLLAAYKRFKQKREKLESEGVACDHHSYAELLGILNAWLLEHILQEDMKLKPHIQRHMESRLAAG</sequence>
<accession>A0A286GS80</accession>
<dbReference type="InterPro" id="IPR012827">
    <property type="entry name" value="Hemerythrin_metal-bd"/>
</dbReference>
<dbReference type="Gene3D" id="1.20.120.50">
    <property type="entry name" value="Hemerythrin-like"/>
    <property type="match status" value="1"/>
</dbReference>
<dbReference type="PANTHER" id="PTHR37164:SF1">
    <property type="entry name" value="BACTERIOHEMERYTHRIN"/>
    <property type="match status" value="1"/>
</dbReference>
<protein>
    <submittedName>
        <fullName evidence="5">Hemerythrin</fullName>
    </submittedName>
</protein>
<dbReference type="NCBIfam" id="TIGR02481">
    <property type="entry name" value="hemeryth_dom"/>
    <property type="match status" value="1"/>
</dbReference>
<dbReference type="RefSeq" id="WP_176525215.1">
    <property type="nucleotide sequence ID" value="NZ_OCNJ01000007.1"/>
</dbReference>
<evidence type="ECO:0000313" key="6">
    <source>
        <dbReference type="Proteomes" id="UP000219621"/>
    </source>
</evidence>
<comment type="similarity">
    <text evidence="1">Belongs to the hemerythrin family.</text>
</comment>
<evidence type="ECO:0000256" key="2">
    <source>
        <dbReference type="ARBA" id="ARBA00022723"/>
    </source>
</evidence>
<organism evidence="5 6">
    <name type="scientific">Caenispirillum bisanense</name>
    <dbReference type="NCBI Taxonomy" id="414052"/>
    <lineage>
        <taxon>Bacteria</taxon>
        <taxon>Pseudomonadati</taxon>
        <taxon>Pseudomonadota</taxon>
        <taxon>Alphaproteobacteria</taxon>
        <taxon>Rhodospirillales</taxon>
        <taxon>Novispirillaceae</taxon>
        <taxon>Caenispirillum</taxon>
    </lineage>
</organism>
<evidence type="ECO:0000256" key="1">
    <source>
        <dbReference type="ARBA" id="ARBA00010587"/>
    </source>
</evidence>
<evidence type="ECO:0000256" key="3">
    <source>
        <dbReference type="ARBA" id="ARBA00023004"/>
    </source>
</evidence>
<proteinExistence type="inferred from homology"/>
<dbReference type="PANTHER" id="PTHR37164">
    <property type="entry name" value="BACTERIOHEMERYTHRIN"/>
    <property type="match status" value="1"/>
</dbReference>
<dbReference type="CDD" id="cd12107">
    <property type="entry name" value="Hemerythrin"/>
    <property type="match status" value="1"/>
</dbReference>
<evidence type="ECO:0000259" key="4">
    <source>
        <dbReference type="Pfam" id="PF01814"/>
    </source>
</evidence>
<dbReference type="InterPro" id="IPR035938">
    <property type="entry name" value="Hemerythrin-like_sf"/>
</dbReference>
<dbReference type="InterPro" id="IPR012312">
    <property type="entry name" value="Hemerythrin-like"/>
</dbReference>
<keyword evidence="3" id="KW-0408">Iron</keyword>
<dbReference type="GO" id="GO:0046872">
    <property type="term" value="F:metal ion binding"/>
    <property type="evidence" value="ECO:0007669"/>
    <property type="project" value="UniProtKB-KW"/>
</dbReference>
<dbReference type="EMBL" id="OCNJ01000007">
    <property type="protein sequence ID" value="SOD97929.1"/>
    <property type="molecule type" value="Genomic_DNA"/>
</dbReference>
<dbReference type="SUPFAM" id="SSF47188">
    <property type="entry name" value="Hemerythrin-like"/>
    <property type="match status" value="1"/>
</dbReference>
<evidence type="ECO:0000313" key="5">
    <source>
        <dbReference type="EMBL" id="SOD97929.1"/>
    </source>
</evidence>
<dbReference type="Pfam" id="PF01814">
    <property type="entry name" value="Hemerythrin"/>
    <property type="match status" value="1"/>
</dbReference>
<dbReference type="NCBIfam" id="NF033749">
    <property type="entry name" value="bact_hemeryth"/>
    <property type="match status" value="1"/>
</dbReference>
<dbReference type="Proteomes" id="UP000219621">
    <property type="component" value="Unassembled WGS sequence"/>
</dbReference>
<reference evidence="6" key="1">
    <citation type="submission" date="2017-09" db="EMBL/GenBank/DDBJ databases">
        <authorList>
            <person name="Varghese N."/>
            <person name="Submissions S."/>
        </authorList>
    </citation>
    <scope>NUCLEOTIDE SEQUENCE [LARGE SCALE GENOMIC DNA]</scope>
    <source>
        <strain evidence="6">USBA 140</strain>
    </source>
</reference>
<dbReference type="AlphaFoldDB" id="A0A286GS80"/>
<keyword evidence="6" id="KW-1185">Reference proteome</keyword>
<gene>
    <name evidence="5" type="ORF">SAMN05421508_107131</name>
</gene>
<name>A0A286GS80_9PROT</name>